<name>A0A1U7GX80_9CYAN</name>
<evidence type="ECO:0000256" key="4">
    <source>
        <dbReference type="ARBA" id="ARBA00008883"/>
    </source>
</evidence>
<keyword evidence="10" id="KW-0547">Nucleotide-binding</keyword>
<evidence type="ECO:0000256" key="17">
    <source>
        <dbReference type="SAM" id="Coils"/>
    </source>
</evidence>
<dbReference type="InterPro" id="IPR025669">
    <property type="entry name" value="AAA_dom"/>
</dbReference>
<dbReference type="OrthoDB" id="580971at2"/>
<dbReference type="InterPro" id="IPR005702">
    <property type="entry name" value="Wzc-like_C"/>
</dbReference>
<evidence type="ECO:0000259" key="20">
    <source>
        <dbReference type="Pfam" id="PF13614"/>
    </source>
</evidence>
<protein>
    <recommendedName>
        <fullName evidence="5">non-specific protein-tyrosine kinase</fullName>
        <ecNumber evidence="5">2.7.10.2</ecNumber>
    </recommendedName>
</protein>
<comment type="similarity">
    <text evidence="2">Belongs to the CpsC/CapA family.</text>
</comment>
<comment type="caution">
    <text evidence="21">The sequence shown here is derived from an EMBL/GenBank/DDBJ whole genome shotgun (WGS) entry which is preliminary data.</text>
</comment>
<evidence type="ECO:0000256" key="13">
    <source>
        <dbReference type="ARBA" id="ARBA00022989"/>
    </source>
</evidence>
<evidence type="ECO:0000256" key="12">
    <source>
        <dbReference type="ARBA" id="ARBA00022840"/>
    </source>
</evidence>
<keyword evidence="8" id="KW-0808">Transferase</keyword>
<dbReference type="GO" id="GO:0004715">
    <property type="term" value="F:non-membrane spanning protein tyrosine kinase activity"/>
    <property type="evidence" value="ECO:0007669"/>
    <property type="project" value="UniProtKB-EC"/>
</dbReference>
<keyword evidence="14 18" id="KW-0472">Membrane</keyword>
<keyword evidence="12" id="KW-0067">ATP-binding</keyword>
<accession>A0A1U7GX80</accession>
<dbReference type="Gene3D" id="3.40.50.300">
    <property type="entry name" value="P-loop containing nucleotide triphosphate hydrolases"/>
    <property type="match status" value="1"/>
</dbReference>
<feature type="domain" description="Polysaccharide chain length determinant N-terminal" evidence="19">
    <location>
        <begin position="40"/>
        <end position="130"/>
    </location>
</feature>
<dbReference type="CDD" id="cd05387">
    <property type="entry name" value="BY-kinase"/>
    <property type="match status" value="1"/>
</dbReference>
<dbReference type="SUPFAM" id="SSF52540">
    <property type="entry name" value="P-loop containing nucleoside triphosphate hydrolases"/>
    <property type="match status" value="1"/>
</dbReference>
<evidence type="ECO:0000256" key="9">
    <source>
        <dbReference type="ARBA" id="ARBA00022692"/>
    </source>
</evidence>
<evidence type="ECO:0000256" key="5">
    <source>
        <dbReference type="ARBA" id="ARBA00011903"/>
    </source>
</evidence>
<keyword evidence="15" id="KW-0829">Tyrosine-protein kinase</keyword>
<dbReference type="EMBL" id="MRCA01000009">
    <property type="protein sequence ID" value="OKH12877.1"/>
    <property type="molecule type" value="Genomic_DNA"/>
</dbReference>
<dbReference type="NCBIfam" id="TIGR01007">
    <property type="entry name" value="eps_fam"/>
    <property type="match status" value="1"/>
</dbReference>
<evidence type="ECO:0000256" key="10">
    <source>
        <dbReference type="ARBA" id="ARBA00022741"/>
    </source>
</evidence>
<evidence type="ECO:0000256" key="18">
    <source>
        <dbReference type="SAM" id="Phobius"/>
    </source>
</evidence>
<dbReference type="PANTHER" id="PTHR32309">
    <property type="entry name" value="TYROSINE-PROTEIN KINASE"/>
    <property type="match status" value="1"/>
</dbReference>
<evidence type="ECO:0000256" key="2">
    <source>
        <dbReference type="ARBA" id="ARBA00006683"/>
    </source>
</evidence>
<dbReference type="InterPro" id="IPR027417">
    <property type="entry name" value="P-loop_NTPase"/>
</dbReference>
<keyword evidence="11" id="KW-0418">Kinase</keyword>
<dbReference type="Proteomes" id="UP000186391">
    <property type="component" value="Unassembled WGS sequence"/>
</dbReference>
<sequence length="721" mass="81320">MDNQFYQSSSSDRNQNFMPQAFSNNFPPFPLSETQGDDWNLRDFLGIVRRRALVIATVAAVVMVATVYSSLKQKPVYESSFRLLVEPLNNENKLPELASSQGSSPSNPSLDYESQIQVLKSPELMTNIVRRLQIDYPDINYNYLVNSLTITRLGETKIIEVRYQSDDPSRVKNILDQIAKAYLKYSLEQRQTSLRQGLKFVREQLQIMQRRVDQLQKEQQTFRQKYDFVDPETQAQQITDQANNLSQQRQVIDQQLAVARNNLASLQGKEGELAALKDADLYQELLSKLRELDVQIAAETTRLQDENPTVQNLKEKRESLLPLLTQEAQRFMDTKLAEATTQVQALEVQSQELAKVEQQLEQKRKQLPVLTRQYTELQRNLQVATESLNRFLNTRETLEIQVAQAELPWELIQAPTQPENPASVDIKRSLISGLLGGLVLGIGLALLLEKLDSTYHSAYVLKQKIKEPLLGSIPFEKHLQINQQHTSIPRILAKAIPDSLPGDISEPRAIAHQDSSSYSTEFLEALRVLHTNIQLLSSDRPIRSIVITSAVAGDGKSTVAFHLAEIACAMEQRVLLVDANLRQPVIHELANLSNFWGLSNLITTNLPVTEAIRQAPFMKQLSILTSGPIPPDPTKLLSSEKMKRLMEDFQNSYDLVIYDAPPLLGLADASLLAPHTDGILLVVRMEKTDSSVLKRALDSLKTSRMNVLGVVSNDHKQNSAY</sequence>
<evidence type="ECO:0000256" key="7">
    <source>
        <dbReference type="ARBA" id="ARBA00022519"/>
    </source>
</evidence>
<dbReference type="InterPro" id="IPR050445">
    <property type="entry name" value="Bact_polysacc_biosynth/exp"/>
</dbReference>
<dbReference type="Pfam" id="PF13614">
    <property type="entry name" value="AAA_31"/>
    <property type="match status" value="1"/>
</dbReference>
<comment type="catalytic activity">
    <reaction evidence="16">
        <text>L-tyrosyl-[protein] + ATP = O-phospho-L-tyrosyl-[protein] + ADP + H(+)</text>
        <dbReference type="Rhea" id="RHEA:10596"/>
        <dbReference type="Rhea" id="RHEA-COMP:10136"/>
        <dbReference type="Rhea" id="RHEA-COMP:20101"/>
        <dbReference type="ChEBI" id="CHEBI:15378"/>
        <dbReference type="ChEBI" id="CHEBI:30616"/>
        <dbReference type="ChEBI" id="CHEBI:46858"/>
        <dbReference type="ChEBI" id="CHEBI:61978"/>
        <dbReference type="ChEBI" id="CHEBI:456216"/>
        <dbReference type="EC" id="2.7.10.2"/>
    </reaction>
</comment>
<keyword evidence="7" id="KW-0997">Cell inner membrane</keyword>
<dbReference type="AlphaFoldDB" id="A0A1U7GX80"/>
<keyword evidence="17" id="KW-0175">Coiled coil</keyword>
<evidence type="ECO:0000313" key="21">
    <source>
        <dbReference type="EMBL" id="OKH12877.1"/>
    </source>
</evidence>
<evidence type="ECO:0000256" key="6">
    <source>
        <dbReference type="ARBA" id="ARBA00022475"/>
    </source>
</evidence>
<evidence type="ECO:0000256" key="16">
    <source>
        <dbReference type="ARBA" id="ARBA00051245"/>
    </source>
</evidence>
<evidence type="ECO:0000256" key="1">
    <source>
        <dbReference type="ARBA" id="ARBA00004429"/>
    </source>
</evidence>
<feature type="domain" description="AAA" evidence="20">
    <location>
        <begin position="543"/>
        <end position="687"/>
    </location>
</feature>
<proteinExistence type="inferred from homology"/>
<evidence type="ECO:0000256" key="15">
    <source>
        <dbReference type="ARBA" id="ARBA00023137"/>
    </source>
</evidence>
<gene>
    <name evidence="21" type="ORF">NIES592_16805</name>
</gene>
<keyword evidence="13 18" id="KW-1133">Transmembrane helix</keyword>
<dbReference type="InterPro" id="IPR003856">
    <property type="entry name" value="LPS_length_determ_N"/>
</dbReference>
<feature type="transmembrane region" description="Helical" evidence="18">
    <location>
        <begin position="52"/>
        <end position="71"/>
    </location>
</feature>
<dbReference type="PANTHER" id="PTHR32309:SF13">
    <property type="entry name" value="FERRIC ENTEROBACTIN TRANSPORT PROTEIN FEPE"/>
    <property type="match status" value="1"/>
</dbReference>
<evidence type="ECO:0000256" key="3">
    <source>
        <dbReference type="ARBA" id="ARBA00007316"/>
    </source>
</evidence>
<feature type="coiled-coil region" evidence="17">
    <location>
        <begin position="336"/>
        <end position="394"/>
    </location>
</feature>
<dbReference type="RefSeq" id="WP_073556352.1">
    <property type="nucleotide sequence ID" value="NZ_MRCA01000009.1"/>
</dbReference>
<evidence type="ECO:0000313" key="22">
    <source>
        <dbReference type="Proteomes" id="UP000186391"/>
    </source>
</evidence>
<feature type="coiled-coil region" evidence="17">
    <location>
        <begin position="198"/>
        <end position="262"/>
    </location>
</feature>
<dbReference type="Pfam" id="PF02706">
    <property type="entry name" value="Wzz"/>
    <property type="match status" value="1"/>
</dbReference>
<comment type="similarity">
    <text evidence="3">Belongs to the CpsD/CapB family.</text>
</comment>
<comment type="subcellular location">
    <subcellularLocation>
        <location evidence="1">Cell inner membrane</location>
        <topology evidence="1">Multi-pass membrane protein</topology>
    </subcellularLocation>
</comment>
<dbReference type="GO" id="GO:0005886">
    <property type="term" value="C:plasma membrane"/>
    <property type="evidence" value="ECO:0007669"/>
    <property type="project" value="UniProtKB-SubCell"/>
</dbReference>
<dbReference type="EC" id="2.7.10.2" evidence="5"/>
<evidence type="ECO:0000256" key="14">
    <source>
        <dbReference type="ARBA" id="ARBA00023136"/>
    </source>
</evidence>
<reference evidence="21 22" key="1">
    <citation type="submission" date="2016-11" db="EMBL/GenBank/DDBJ databases">
        <title>Draft Genome Sequences of Nine Cyanobacterial Strains from Diverse Habitats.</title>
        <authorList>
            <person name="Zhu T."/>
            <person name="Hou S."/>
            <person name="Lu X."/>
            <person name="Hess W.R."/>
        </authorList>
    </citation>
    <scope>NUCLEOTIDE SEQUENCE [LARGE SCALE GENOMIC DNA]</scope>
    <source>
        <strain evidence="21 22">NIES-592</strain>
    </source>
</reference>
<evidence type="ECO:0000256" key="11">
    <source>
        <dbReference type="ARBA" id="ARBA00022777"/>
    </source>
</evidence>
<keyword evidence="9 18" id="KW-0812">Transmembrane</keyword>
<evidence type="ECO:0000256" key="8">
    <source>
        <dbReference type="ARBA" id="ARBA00022679"/>
    </source>
</evidence>
<keyword evidence="22" id="KW-1185">Reference proteome</keyword>
<comment type="similarity">
    <text evidence="4">Belongs to the etk/wzc family.</text>
</comment>
<dbReference type="GO" id="GO:0005524">
    <property type="term" value="F:ATP binding"/>
    <property type="evidence" value="ECO:0007669"/>
    <property type="project" value="UniProtKB-KW"/>
</dbReference>
<organism evidence="21 22">
    <name type="scientific">Fischerella major NIES-592</name>
    <dbReference type="NCBI Taxonomy" id="210994"/>
    <lineage>
        <taxon>Bacteria</taxon>
        <taxon>Bacillati</taxon>
        <taxon>Cyanobacteriota</taxon>
        <taxon>Cyanophyceae</taxon>
        <taxon>Nostocales</taxon>
        <taxon>Hapalosiphonaceae</taxon>
        <taxon>Fischerella</taxon>
    </lineage>
</organism>
<evidence type="ECO:0000259" key="19">
    <source>
        <dbReference type="Pfam" id="PF02706"/>
    </source>
</evidence>
<keyword evidence="6" id="KW-1003">Cell membrane</keyword>